<feature type="domain" description="PDZ" evidence="5">
    <location>
        <begin position="217"/>
        <end position="293"/>
    </location>
</feature>
<dbReference type="OrthoDB" id="7734647at2759"/>
<evidence type="ECO:0000256" key="4">
    <source>
        <dbReference type="SAM" id="MobiDB-lite"/>
    </source>
</evidence>
<comment type="caution">
    <text evidence="6">The sequence shown here is derived from an EMBL/GenBank/DDBJ whole genome shotgun (WGS) entry which is preliminary data.</text>
</comment>
<dbReference type="FunFam" id="2.30.42.10:FF:000281">
    <property type="entry name" value="Usher syndrome 1C"/>
    <property type="match status" value="1"/>
</dbReference>
<feature type="domain" description="PDZ" evidence="5">
    <location>
        <begin position="88"/>
        <end position="170"/>
    </location>
</feature>
<name>A0A9Q0YKD2_HOLLE</name>
<feature type="domain" description="PDZ" evidence="5">
    <location>
        <begin position="388"/>
        <end position="460"/>
    </location>
</feature>
<dbReference type="Pfam" id="PF00595">
    <property type="entry name" value="PDZ"/>
    <property type="match status" value="3"/>
</dbReference>
<dbReference type="Gene3D" id="1.20.1160.20">
    <property type="match status" value="1"/>
</dbReference>
<dbReference type="InterPro" id="IPR051844">
    <property type="entry name" value="USH2_Complex_Protein"/>
</dbReference>
<proteinExistence type="predicted"/>
<dbReference type="Gene3D" id="2.30.42.10">
    <property type="match status" value="3"/>
</dbReference>
<evidence type="ECO:0000313" key="7">
    <source>
        <dbReference type="Proteomes" id="UP001152320"/>
    </source>
</evidence>
<dbReference type="InterPro" id="IPR001478">
    <property type="entry name" value="PDZ"/>
</dbReference>
<dbReference type="EMBL" id="JAIZAY010000019">
    <property type="protein sequence ID" value="KAJ8024160.1"/>
    <property type="molecule type" value="Genomic_DNA"/>
</dbReference>
<evidence type="ECO:0000259" key="5">
    <source>
        <dbReference type="PROSITE" id="PS50106"/>
    </source>
</evidence>
<dbReference type="GO" id="GO:0032426">
    <property type="term" value="C:stereocilium tip"/>
    <property type="evidence" value="ECO:0007669"/>
    <property type="project" value="TreeGrafter"/>
</dbReference>
<dbReference type="GO" id="GO:0005929">
    <property type="term" value="C:cilium"/>
    <property type="evidence" value="ECO:0007669"/>
    <property type="project" value="TreeGrafter"/>
</dbReference>
<keyword evidence="3" id="KW-0966">Cell projection</keyword>
<gene>
    <name evidence="6" type="ORF">HOLleu_36812</name>
</gene>
<dbReference type="SMART" id="SM00228">
    <property type="entry name" value="PDZ"/>
    <property type="match status" value="3"/>
</dbReference>
<organism evidence="6 7">
    <name type="scientific">Holothuria leucospilota</name>
    <name type="common">Black long sea cucumber</name>
    <name type="synonym">Mertensiothuria leucospilota</name>
    <dbReference type="NCBI Taxonomy" id="206669"/>
    <lineage>
        <taxon>Eukaryota</taxon>
        <taxon>Metazoa</taxon>
        <taxon>Echinodermata</taxon>
        <taxon>Eleutherozoa</taxon>
        <taxon>Echinozoa</taxon>
        <taxon>Holothuroidea</taxon>
        <taxon>Aspidochirotacea</taxon>
        <taxon>Aspidochirotida</taxon>
        <taxon>Holothuriidae</taxon>
        <taxon>Holothuria</taxon>
    </lineage>
</organism>
<keyword evidence="7" id="KW-1185">Reference proteome</keyword>
<comment type="subcellular location">
    <subcellularLocation>
        <location evidence="1">Cell projection</location>
    </subcellularLocation>
</comment>
<evidence type="ECO:0000256" key="3">
    <source>
        <dbReference type="ARBA" id="ARBA00023273"/>
    </source>
</evidence>
<evidence type="ECO:0000256" key="1">
    <source>
        <dbReference type="ARBA" id="ARBA00004316"/>
    </source>
</evidence>
<dbReference type="GO" id="GO:0002142">
    <property type="term" value="C:stereocilia ankle link complex"/>
    <property type="evidence" value="ECO:0007669"/>
    <property type="project" value="TreeGrafter"/>
</dbReference>
<dbReference type="PANTHER" id="PTHR23116:SF36">
    <property type="entry name" value="HARMONIN"/>
    <property type="match status" value="1"/>
</dbReference>
<keyword evidence="2" id="KW-0677">Repeat</keyword>
<dbReference type="PANTHER" id="PTHR23116">
    <property type="entry name" value="PDZ DOMAIN CONTAINING WHIRLIN AND HARMONIN-RELATED"/>
    <property type="match status" value="1"/>
</dbReference>
<dbReference type="SUPFAM" id="SSF50156">
    <property type="entry name" value="PDZ domain-like"/>
    <property type="match status" value="3"/>
</dbReference>
<dbReference type="InterPro" id="IPR036034">
    <property type="entry name" value="PDZ_sf"/>
</dbReference>
<evidence type="ECO:0000313" key="6">
    <source>
        <dbReference type="EMBL" id="KAJ8024160.1"/>
    </source>
</evidence>
<dbReference type="Proteomes" id="UP001152320">
    <property type="component" value="Chromosome 19"/>
</dbReference>
<feature type="region of interest" description="Disordered" evidence="4">
    <location>
        <begin position="317"/>
        <end position="345"/>
    </location>
</feature>
<dbReference type="GO" id="GO:0005886">
    <property type="term" value="C:plasma membrane"/>
    <property type="evidence" value="ECO:0007669"/>
    <property type="project" value="TreeGrafter"/>
</dbReference>
<reference evidence="6" key="1">
    <citation type="submission" date="2021-10" db="EMBL/GenBank/DDBJ databases">
        <title>Tropical sea cucumber genome reveals ecological adaptation and Cuvierian tubules defense mechanism.</title>
        <authorList>
            <person name="Chen T."/>
        </authorList>
    </citation>
    <scope>NUCLEOTIDE SEQUENCE</scope>
    <source>
        <strain evidence="6">Nanhai2018</strain>
        <tissue evidence="6">Muscle</tissue>
    </source>
</reference>
<evidence type="ECO:0000256" key="2">
    <source>
        <dbReference type="ARBA" id="ARBA00022737"/>
    </source>
</evidence>
<dbReference type="AlphaFoldDB" id="A0A9Q0YKD2"/>
<sequence>MEEKISQDFETQVHAALNNHEEEDRVYKSLKEYSERNDVEQLVRSLRILLADPNRLHLFEAVRPFVAVSHQLKYDRICPTVPGKKLKTVRLMRKGIEDLGFKFRGGLEYGTGIFVSHVEPKSLAELNGLRPGDEIVRINGYDLSQALHEEVLWLLKRRNQTLEFKIRRMGLKPERKYDDGDLIWSFVEVQKTAEDEKMDELTHKFQHMDSAEERDRKVFVSLEPGAKLGCGIGSNDEWGKGIFVCRVTPGSVADTLGFKARDPYFRAVGDQVMEVNGTSYTDISHEDAVMNLKLNRHLTVVLRSKEDQDGPIEVHGRRVVKSESEETPVPPKAASPPAQIKPYPKDPEPVYAVVTKKEEEVHVDMSPDWWSVEPETLFNPIQIGGRELKKIEIVKDGPLNMFLEGGNKTPLGGKIVVSDVFPDGAADRSKQLKKGDQIMMCEGENLIDVPLEKAEEVFKRHMSGKLDGTDVLRLIIAITPPKEYEDEITFF</sequence>
<dbReference type="Pfam" id="PF21219">
    <property type="entry name" value="USH1C_N"/>
    <property type="match status" value="1"/>
</dbReference>
<protein>
    <submittedName>
        <fullName evidence="6">Harmonin</fullName>
    </submittedName>
</protein>
<accession>A0A9Q0YKD2</accession>
<dbReference type="PROSITE" id="PS50106">
    <property type="entry name" value="PDZ"/>
    <property type="match status" value="3"/>
</dbReference>
<dbReference type="InterPro" id="IPR030237">
    <property type="entry name" value="Harmonin_N"/>
</dbReference>